<dbReference type="InterPro" id="IPR011992">
    <property type="entry name" value="EF-hand-dom_pair"/>
</dbReference>
<name>A7TR21_VANPO</name>
<dbReference type="FunCoup" id="A7TR21">
    <property type="interactions" value="363"/>
</dbReference>
<evidence type="ECO:0000259" key="11">
    <source>
        <dbReference type="PROSITE" id="PS50222"/>
    </source>
</evidence>
<dbReference type="Proteomes" id="UP000000267">
    <property type="component" value="Unassembled WGS sequence"/>
</dbReference>
<dbReference type="InterPro" id="IPR001711">
    <property type="entry name" value="PLipase_C_Pinositol-sp_Y"/>
</dbReference>
<dbReference type="SUPFAM" id="SSF51695">
    <property type="entry name" value="PLC-like phosphodiesterases"/>
    <property type="match status" value="1"/>
</dbReference>
<dbReference type="GO" id="GO:0051209">
    <property type="term" value="P:release of sequestered calcium ion into cytosol"/>
    <property type="evidence" value="ECO:0007669"/>
    <property type="project" value="TreeGrafter"/>
</dbReference>
<dbReference type="InterPro" id="IPR015359">
    <property type="entry name" value="PLC_EF-hand-like"/>
</dbReference>
<keyword evidence="4" id="KW-0106">Calcium</keyword>
<dbReference type="CDD" id="cd16207">
    <property type="entry name" value="EFh_ScPlc1p_like"/>
    <property type="match status" value="1"/>
</dbReference>
<comment type="cofactor">
    <cofactor evidence="1">
        <name>Ca(2+)</name>
        <dbReference type="ChEBI" id="CHEBI:29108"/>
    </cofactor>
</comment>
<dbReference type="CDD" id="cd08598">
    <property type="entry name" value="PI-PLC1c_yeast"/>
    <property type="match status" value="1"/>
</dbReference>
<dbReference type="SUPFAM" id="SSF47473">
    <property type="entry name" value="EF-hand"/>
    <property type="match status" value="1"/>
</dbReference>
<dbReference type="InterPro" id="IPR017946">
    <property type="entry name" value="PLC-like_Pdiesterase_TIM-brl"/>
</dbReference>
<dbReference type="InterPro" id="IPR018247">
    <property type="entry name" value="EF_Hand_1_Ca_BS"/>
</dbReference>
<evidence type="ECO:0000313" key="13">
    <source>
        <dbReference type="Proteomes" id="UP000000267"/>
    </source>
</evidence>
<dbReference type="RefSeq" id="XP_001643154.1">
    <property type="nucleotide sequence ID" value="XM_001643104.1"/>
</dbReference>
<feature type="region of interest" description="Disordered" evidence="9">
    <location>
        <begin position="529"/>
        <end position="551"/>
    </location>
</feature>
<evidence type="ECO:0000256" key="4">
    <source>
        <dbReference type="ARBA" id="ARBA00022837"/>
    </source>
</evidence>
<evidence type="ECO:0000259" key="10">
    <source>
        <dbReference type="PROSITE" id="PS50008"/>
    </source>
</evidence>
<dbReference type="CDD" id="cd00275">
    <property type="entry name" value="C2_PLC_like"/>
    <property type="match status" value="1"/>
</dbReference>
<accession>A7TR21</accession>
<evidence type="ECO:0000256" key="3">
    <source>
        <dbReference type="ARBA" id="ARBA00022801"/>
    </source>
</evidence>
<dbReference type="Gene3D" id="2.30.29.30">
    <property type="entry name" value="Pleckstrin-homology domain (PH domain)/Phosphotyrosine-binding domain (PTB)"/>
    <property type="match status" value="1"/>
</dbReference>
<dbReference type="SMART" id="SM00054">
    <property type="entry name" value="EFh"/>
    <property type="match status" value="2"/>
</dbReference>
<evidence type="ECO:0000313" key="12">
    <source>
        <dbReference type="EMBL" id="EDO15296.1"/>
    </source>
</evidence>
<dbReference type="Gene3D" id="1.10.238.10">
    <property type="entry name" value="EF-hand"/>
    <property type="match status" value="1"/>
</dbReference>
<reference evidence="12 13" key="1">
    <citation type="journal article" date="2007" name="Proc. Natl. Acad. Sci. U.S.A.">
        <title>Independent sorting-out of thousands of duplicated gene pairs in two yeast species descended from a whole-genome duplication.</title>
        <authorList>
            <person name="Scannell D.R."/>
            <person name="Frank A.C."/>
            <person name="Conant G.C."/>
            <person name="Byrne K.P."/>
            <person name="Woolfit M."/>
            <person name="Wolfe K.H."/>
        </authorList>
    </citation>
    <scope>NUCLEOTIDE SEQUENCE [LARGE SCALE GENOMIC DNA]</scope>
    <source>
        <strain evidence="13">ATCC 22028 / DSM 70294 / BCRC 21397 / CBS 2163 / NBRC 10782 / NRRL Y-8283 / UCD 57-17</strain>
    </source>
</reference>
<dbReference type="PROSITE" id="PS50008">
    <property type="entry name" value="PIPLC_Y_DOMAIN"/>
    <property type="match status" value="1"/>
</dbReference>
<dbReference type="PRINTS" id="PR00390">
    <property type="entry name" value="PHPHLIPASEC"/>
</dbReference>
<dbReference type="InterPro" id="IPR011993">
    <property type="entry name" value="PH-like_dom_sf"/>
</dbReference>
<dbReference type="InterPro" id="IPR000909">
    <property type="entry name" value="PLipase_C_PInositol-sp_X_dom"/>
</dbReference>
<dbReference type="SMART" id="SM00239">
    <property type="entry name" value="C2"/>
    <property type="match status" value="1"/>
</dbReference>
<dbReference type="GO" id="GO:0048015">
    <property type="term" value="P:phosphatidylinositol-mediated signaling"/>
    <property type="evidence" value="ECO:0007669"/>
    <property type="project" value="TreeGrafter"/>
</dbReference>
<comment type="catalytic activity">
    <reaction evidence="8">
        <text>a 1,2-diacyl-sn-glycero-3-phospho-(1D-myo-inositol-4,5-bisphosphate) + H2O = 1D-myo-inositol 1,4,5-trisphosphate + a 1,2-diacyl-sn-glycerol + H(+)</text>
        <dbReference type="Rhea" id="RHEA:33179"/>
        <dbReference type="ChEBI" id="CHEBI:15377"/>
        <dbReference type="ChEBI" id="CHEBI:15378"/>
        <dbReference type="ChEBI" id="CHEBI:17815"/>
        <dbReference type="ChEBI" id="CHEBI:58456"/>
        <dbReference type="ChEBI" id="CHEBI:203600"/>
        <dbReference type="EC" id="3.1.4.11"/>
    </reaction>
</comment>
<dbReference type="GeneID" id="5543362"/>
<keyword evidence="7" id="KW-0807">Transducer</keyword>
<dbReference type="GO" id="GO:0005509">
    <property type="term" value="F:calcium ion binding"/>
    <property type="evidence" value="ECO:0007669"/>
    <property type="project" value="InterPro"/>
</dbReference>
<dbReference type="AlphaFoldDB" id="A7TR21"/>
<dbReference type="SMART" id="SM00148">
    <property type="entry name" value="PLCXc"/>
    <property type="match status" value="1"/>
</dbReference>
<organism evidence="13">
    <name type="scientific">Vanderwaltozyma polyspora (strain ATCC 22028 / DSM 70294 / BCRC 21397 / CBS 2163 / NBRC 10782 / NRRL Y-8283 / UCD 57-17)</name>
    <name type="common">Kluyveromyces polysporus</name>
    <dbReference type="NCBI Taxonomy" id="436907"/>
    <lineage>
        <taxon>Eukaryota</taxon>
        <taxon>Fungi</taxon>
        <taxon>Dikarya</taxon>
        <taxon>Ascomycota</taxon>
        <taxon>Saccharomycotina</taxon>
        <taxon>Saccharomycetes</taxon>
        <taxon>Saccharomycetales</taxon>
        <taxon>Saccharomycetaceae</taxon>
        <taxon>Vanderwaltozyma</taxon>
    </lineage>
</organism>
<feature type="domain" description="PI-PLC Y-box" evidence="10">
    <location>
        <begin position="598"/>
        <end position="716"/>
    </location>
</feature>
<evidence type="ECO:0000256" key="7">
    <source>
        <dbReference type="ARBA" id="ARBA00023224"/>
    </source>
</evidence>
<keyword evidence="13" id="KW-1185">Reference proteome</keyword>
<dbReference type="PROSITE" id="PS50222">
    <property type="entry name" value="EF_HAND_2"/>
    <property type="match status" value="1"/>
</dbReference>
<dbReference type="InterPro" id="IPR000008">
    <property type="entry name" value="C2_dom"/>
</dbReference>
<dbReference type="KEGG" id="vpo:Kpol_449p13"/>
<dbReference type="GO" id="GO:0004435">
    <property type="term" value="F:phosphatidylinositol-4,5-bisphosphate phospholipase C activity"/>
    <property type="evidence" value="ECO:0007669"/>
    <property type="project" value="UniProtKB-EC"/>
</dbReference>
<evidence type="ECO:0000256" key="8">
    <source>
        <dbReference type="RuleBase" id="RU361133"/>
    </source>
</evidence>
<dbReference type="Pfam" id="PF00387">
    <property type="entry name" value="PI-PLC-Y"/>
    <property type="match status" value="1"/>
</dbReference>
<evidence type="ECO:0000256" key="5">
    <source>
        <dbReference type="ARBA" id="ARBA00022963"/>
    </source>
</evidence>
<dbReference type="InParanoid" id="A7TR21"/>
<dbReference type="CDD" id="cd13360">
    <property type="entry name" value="PH_PLC_fungal"/>
    <property type="match status" value="1"/>
</dbReference>
<dbReference type="InterPro" id="IPR037755">
    <property type="entry name" value="Plc1_PH"/>
</dbReference>
<dbReference type="PROSITE" id="PS50007">
    <property type="entry name" value="PIPLC_X_DOMAIN"/>
    <property type="match status" value="1"/>
</dbReference>
<dbReference type="EC" id="3.1.4.11" evidence="2 8"/>
<sequence>MIPLIRRLQYEEDTDNKQITRSSSNEVIGQEEYNYAVTFKDSKVTSIEVGVSRSRSLKGIVKRTSDLVCFSRSSNIKADIGPLTTSRSMKYFLNYDLKRNVLPLELKDACDELRKGLSMIRVTRRKKVAHIFKLNGTDSIKWNNNEKSLEIDSIKDIRVDTLAINYRKEYNIPDSSSNLWITVIFEVSKKLKALHLIANKHTDFQTFCTCIGGLVKYRYDLMKSVSVPESEKFANIHWHSSVSEKKEDESKDTLSFVDIKRLCDKFHIYCSSKHLLKFFTAADINHNGLLNFKEFQTFVQLLKRRDEIIKVWESLTNCRQYLNLDEFHEFVTKIQKEKEDKASIFTIYNKFKSPDKKYMDLNGFINYLSSQPYINDDVVDYSKPLNHYYIASSHNTYLLGKQFGETPSVEGYIQVLQQGCRCVEIDIWDDENGPVVCHSFLTSSIPLLDVASVIRKYAFITSPYPLIISLETNCNKINQLKAVSIFKDIFGDSLCTNILDGDALASPESLKLKVILKIKKTKRLDDIDNSKSSLSLSSSSFESTGSSHGSSFESEYEATSFYDPENKTSKLSSMGIRRRIRRMSMKKQVHIIDELSEIAGIQGLKFRNFSLPESKTRIHCFSLNEKKLEHLCKDTTQKLAVDKHNRRFLMRIYPHALRYKSSNFDPIKCWEIGTQMVATNWQTNDLGHQLNLALFKLTDQKQELLHTGYALKPPKLLPEVTKSRDLTQLYKETKKDPVTVCITLLSGQLLPKPKNIKSNEDTFAPYVVTEFICNCEPVKPLMVKFGTALSPKVCSTPRCKENGFSPTWNTEMCITLKDIELAFVKFTVKTEESILASCTLKLDYIRKGYRHIPLYNPKGEKYIFSTLFINTRA</sequence>
<dbReference type="Gene3D" id="3.20.20.190">
    <property type="entry name" value="Phosphatidylinositol (PI) phosphodiesterase"/>
    <property type="match status" value="1"/>
</dbReference>
<dbReference type="STRING" id="436907.A7TR21"/>
<gene>
    <name evidence="12" type="ORF">Kpol_449p13</name>
</gene>
<dbReference type="OMA" id="HWQREMS"/>
<dbReference type="Pfam" id="PF09279">
    <property type="entry name" value="EF-hand_like"/>
    <property type="match status" value="1"/>
</dbReference>
<proteinExistence type="predicted"/>
<dbReference type="SMART" id="SM00149">
    <property type="entry name" value="PLCYc"/>
    <property type="match status" value="1"/>
</dbReference>
<keyword evidence="5 8" id="KW-0442">Lipid degradation</keyword>
<evidence type="ECO:0000256" key="2">
    <source>
        <dbReference type="ARBA" id="ARBA00012368"/>
    </source>
</evidence>
<dbReference type="GO" id="GO:0034501">
    <property type="term" value="P:protein localization to kinetochore"/>
    <property type="evidence" value="ECO:0007669"/>
    <property type="project" value="EnsemblFungi"/>
</dbReference>
<dbReference type="Pfam" id="PF00388">
    <property type="entry name" value="PI-PLC-X"/>
    <property type="match status" value="1"/>
</dbReference>
<dbReference type="GO" id="GO:0009395">
    <property type="term" value="P:phospholipid catabolic process"/>
    <property type="evidence" value="ECO:0007669"/>
    <property type="project" value="EnsemblFungi"/>
</dbReference>
<dbReference type="eggNOG" id="KOG0169">
    <property type="taxonomic scope" value="Eukaryota"/>
</dbReference>
<feature type="domain" description="EF-hand" evidence="11">
    <location>
        <begin position="270"/>
        <end position="305"/>
    </location>
</feature>
<dbReference type="PANTHER" id="PTHR10336">
    <property type="entry name" value="PHOSPHOINOSITIDE-SPECIFIC PHOSPHOLIPASE C FAMILY PROTEIN"/>
    <property type="match status" value="1"/>
</dbReference>
<evidence type="ECO:0000256" key="1">
    <source>
        <dbReference type="ARBA" id="ARBA00001913"/>
    </source>
</evidence>
<dbReference type="InterPro" id="IPR001192">
    <property type="entry name" value="PI-PLC_fam"/>
</dbReference>
<keyword evidence="6 8" id="KW-0443">Lipid metabolism</keyword>
<dbReference type="HOGENOM" id="CLU_002738_1_2_1"/>
<dbReference type="PROSITE" id="PS00018">
    <property type="entry name" value="EF_HAND_1"/>
    <property type="match status" value="1"/>
</dbReference>
<dbReference type="InterPro" id="IPR035892">
    <property type="entry name" value="C2_domain_sf"/>
</dbReference>
<dbReference type="SUPFAM" id="SSF49562">
    <property type="entry name" value="C2 domain (Calcium/lipid-binding domain, CaLB)"/>
    <property type="match status" value="1"/>
</dbReference>
<dbReference type="GO" id="GO:0001402">
    <property type="term" value="P:signal transduction involved in filamentous growth"/>
    <property type="evidence" value="ECO:0007669"/>
    <property type="project" value="EnsemblFungi"/>
</dbReference>
<evidence type="ECO:0000256" key="6">
    <source>
        <dbReference type="ARBA" id="ARBA00023098"/>
    </source>
</evidence>
<feature type="compositionally biased region" description="Low complexity" evidence="9">
    <location>
        <begin position="530"/>
        <end position="551"/>
    </location>
</feature>
<dbReference type="PhylomeDB" id="A7TR21"/>
<dbReference type="InterPro" id="IPR002048">
    <property type="entry name" value="EF_hand_dom"/>
</dbReference>
<dbReference type="OrthoDB" id="269822at2759"/>
<keyword evidence="3 8" id="KW-0378">Hydrolase</keyword>
<evidence type="ECO:0000256" key="9">
    <source>
        <dbReference type="SAM" id="MobiDB-lite"/>
    </source>
</evidence>
<dbReference type="GO" id="GO:0000776">
    <property type="term" value="C:kinetochore"/>
    <property type="evidence" value="ECO:0007669"/>
    <property type="project" value="EnsemblFungi"/>
</dbReference>
<dbReference type="EMBL" id="DS480468">
    <property type="protein sequence ID" value="EDO15296.1"/>
    <property type="molecule type" value="Genomic_DNA"/>
</dbReference>
<dbReference type="PANTHER" id="PTHR10336:SF36">
    <property type="entry name" value="1-PHOSPHATIDYLINOSITOL 4,5-BISPHOSPHATE PHOSPHODIESTERASE BETA-4"/>
    <property type="match status" value="1"/>
</dbReference>
<dbReference type="Gene3D" id="2.60.40.150">
    <property type="entry name" value="C2 domain"/>
    <property type="match status" value="1"/>
</dbReference>
<dbReference type="GO" id="GO:0032958">
    <property type="term" value="P:inositol phosphate biosynthetic process"/>
    <property type="evidence" value="ECO:0007669"/>
    <property type="project" value="EnsemblFungi"/>
</dbReference>
<protein>
    <recommendedName>
        <fullName evidence="2 8">Phosphoinositide phospholipase C</fullName>
        <ecNumber evidence="2 8">3.1.4.11</ecNumber>
    </recommendedName>
</protein>